<feature type="region of interest" description="Disordered" evidence="1">
    <location>
        <begin position="51"/>
        <end position="74"/>
    </location>
</feature>
<dbReference type="Proteomes" id="UP000747399">
    <property type="component" value="Unassembled WGS sequence"/>
</dbReference>
<reference evidence="2" key="1">
    <citation type="journal article" date="2021" name="Proc. Natl. Acad. Sci. U.S.A.">
        <title>Three genomes in the algal genus Volvox reveal the fate of a haploid sex-determining region after a transition to homothallism.</title>
        <authorList>
            <person name="Yamamoto K."/>
            <person name="Hamaji T."/>
            <person name="Kawai-Toyooka H."/>
            <person name="Matsuzaki R."/>
            <person name="Takahashi F."/>
            <person name="Nishimura Y."/>
            <person name="Kawachi M."/>
            <person name="Noguchi H."/>
            <person name="Minakuchi Y."/>
            <person name="Umen J.G."/>
            <person name="Toyoda A."/>
            <person name="Nozaki H."/>
        </authorList>
    </citation>
    <scope>NUCLEOTIDE SEQUENCE</scope>
    <source>
        <strain evidence="2">NIES-3780</strain>
    </source>
</reference>
<protein>
    <submittedName>
        <fullName evidence="2">Uncharacterized protein</fullName>
    </submittedName>
</protein>
<keyword evidence="3" id="KW-1185">Reference proteome</keyword>
<evidence type="ECO:0000313" key="3">
    <source>
        <dbReference type="Proteomes" id="UP000747399"/>
    </source>
</evidence>
<feature type="region of interest" description="Disordered" evidence="1">
    <location>
        <begin position="219"/>
        <end position="280"/>
    </location>
</feature>
<evidence type="ECO:0000313" key="2">
    <source>
        <dbReference type="EMBL" id="GIL45330.1"/>
    </source>
</evidence>
<dbReference type="AlphaFoldDB" id="A0A8J4ATJ9"/>
<evidence type="ECO:0000256" key="1">
    <source>
        <dbReference type="SAM" id="MobiDB-lite"/>
    </source>
</evidence>
<gene>
    <name evidence="2" type="ORF">Vafri_2593</name>
</gene>
<sequence>YSDANSAHVTLGCHDGHIFLTLIAEQLLQVEELSKSVPSFSLSKDHSMSYTVHRPSILHRRQRPEPSRANEESLEAQYEREQALLKVKQDRQQETHQRLLRSLNPQPEDKAAAWEALVAGNAVLASRNLKDKNQEHSAMKPPPGNLLPEGARPWHHSMATQQYSEAEEAAARRRFAAEVAAENQRLAREKEMMKMLEEQARRQPAVQDTWYSRGDTHRHSQPLFSSGGGITATVSPTPTASHRPSSSCPWAPADVQAMVREDPMQWQPKTSDRTYPWTWQ</sequence>
<accession>A0A8J4ATJ9</accession>
<feature type="compositionally biased region" description="Polar residues" evidence="1">
    <location>
        <begin position="232"/>
        <end position="248"/>
    </location>
</feature>
<organism evidence="2 3">
    <name type="scientific">Volvox africanus</name>
    <dbReference type="NCBI Taxonomy" id="51714"/>
    <lineage>
        <taxon>Eukaryota</taxon>
        <taxon>Viridiplantae</taxon>
        <taxon>Chlorophyta</taxon>
        <taxon>core chlorophytes</taxon>
        <taxon>Chlorophyceae</taxon>
        <taxon>CS clade</taxon>
        <taxon>Chlamydomonadales</taxon>
        <taxon>Volvocaceae</taxon>
        <taxon>Volvox</taxon>
    </lineage>
</organism>
<proteinExistence type="predicted"/>
<feature type="compositionally biased region" description="Basic and acidic residues" evidence="1">
    <location>
        <begin position="63"/>
        <end position="74"/>
    </location>
</feature>
<comment type="caution">
    <text evidence="2">The sequence shown here is derived from an EMBL/GenBank/DDBJ whole genome shotgun (WGS) entry which is preliminary data.</text>
</comment>
<feature type="non-terminal residue" evidence="2">
    <location>
        <position position="280"/>
    </location>
</feature>
<dbReference type="EMBL" id="BNCO01000003">
    <property type="protein sequence ID" value="GIL45330.1"/>
    <property type="molecule type" value="Genomic_DNA"/>
</dbReference>
<name>A0A8J4ATJ9_9CHLO</name>